<keyword evidence="2" id="KW-1185">Reference proteome</keyword>
<reference evidence="2" key="1">
    <citation type="submission" date="2014-10" db="EMBL/GenBank/DDBJ databases">
        <authorList>
            <person name="King R."/>
        </authorList>
    </citation>
    <scope>NUCLEOTIDE SEQUENCE [LARGE SCALE GENOMIC DNA]</scope>
    <source>
        <strain evidence="2">A3/5</strain>
    </source>
</reference>
<organism evidence="1 2">
    <name type="scientific">Fusarium venenatum</name>
    <dbReference type="NCBI Taxonomy" id="56646"/>
    <lineage>
        <taxon>Eukaryota</taxon>
        <taxon>Fungi</taxon>
        <taxon>Dikarya</taxon>
        <taxon>Ascomycota</taxon>
        <taxon>Pezizomycotina</taxon>
        <taxon>Sordariomycetes</taxon>
        <taxon>Hypocreomycetidae</taxon>
        <taxon>Hypocreales</taxon>
        <taxon>Nectriaceae</taxon>
        <taxon>Fusarium</taxon>
    </lineage>
</organism>
<evidence type="ECO:0000313" key="1">
    <source>
        <dbReference type="EMBL" id="CEI64370.1"/>
    </source>
</evidence>
<name>A0A2L2TT27_9HYPO</name>
<dbReference type="AlphaFoldDB" id="A0A2L2TT27"/>
<protein>
    <submittedName>
        <fullName evidence="1">Uncharacterized protein</fullName>
    </submittedName>
</protein>
<sequence>MRKGMHKEPQPCSLRPASVVEFDELCKESPVMRHIAQSDRAAGEAAKSRSTTKTYLCVTTSGVGLRTESFEPGIYLTKRAQPVSVLDSGDWSSGAAVDR</sequence>
<accession>A0A2L2TT27</accession>
<dbReference type="EMBL" id="LN649229">
    <property type="protein sequence ID" value="CEI64370.1"/>
    <property type="molecule type" value="Genomic_DNA"/>
</dbReference>
<proteinExistence type="predicted"/>
<dbReference type="Proteomes" id="UP000245910">
    <property type="component" value="Chromosome I"/>
</dbReference>
<evidence type="ECO:0000313" key="2">
    <source>
        <dbReference type="Proteomes" id="UP000245910"/>
    </source>
</evidence>